<dbReference type="EMBL" id="DVNB01000009">
    <property type="protein sequence ID" value="HIU56316.1"/>
    <property type="molecule type" value="Genomic_DNA"/>
</dbReference>
<proteinExistence type="predicted"/>
<dbReference type="Gene3D" id="1.20.1440.100">
    <property type="entry name" value="SG protein - dephosphorylation function"/>
    <property type="match status" value="1"/>
</dbReference>
<dbReference type="Proteomes" id="UP000824109">
    <property type="component" value="Unassembled WGS sequence"/>
</dbReference>
<gene>
    <name evidence="2" type="ORF">IAA61_00720</name>
</gene>
<protein>
    <submittedName>
        <fullName evidence="2">HAD-IB family phosphatase</fullName>
    </submittedName>
</protein>
<feature type="transmembrane region" description="Helical" evidence="1">
    <location>
        <begin position="31"/>
        <end position="48"/>
    </location>
</feature>
<dbReference type="InterPro" id="IPR036412">
    <property type="entry name" value="HAD-like_sf"/>
</dbReference>
<dbReference type="InterPro" id="IPR023214">
    <property type="entry name" value="HAD_sf"/>
</dbReference>
<dbReference type="SUPFAM" id="SSF56784">
    <property type="entry name" value="HAD-like"/>
    <property type="match status" value="1"/>
</dbReference>
<accession>A0A9D1SDP0</accession>
<keyword evidence="1" id="KW-0812">Transmembrane</keyword>
<comment type="caution">
    <text evidence="2">The sequence shown here is derived from an EMBL/GenBank/DDBJ whole genome shotgun (WGS) entry which is preliminary data.</text>
</comment>
<reference evidence="2" key="1">
    <citation type="submission" date="2020-10" db="EMBL/GenBank/DDBJ databases">
        <authorList>
            <person name="Gilroy R."/>
        </authorList>
    </citation>
    <scope>NUCLEOTIDE SEQUENCE</scope>
    <source>
        <strain evidence="2">USAMLcec3-3695</strain>
    </source>
</reference>
<reference evidence="2" key="2">
    <citation type="journal article" date="2021" name="PeerJ">
        <title>Extensive microbial diversity within the chicken gut microbiome revealed by metagenomics and culture.</title>
        <authorList>
            <person name="Gilroy R."/>
            <person name="Ravi A."/>
            <person name="Getino M."/>
            <person name="Pursley I."/>
            <person name="Horton D.L."/>
            <person name="Alikhan N.F."/>
            <person name="Baker D."/>
            <person name="Gharbi K."/>
            <person name="Hall N."/>
            <person name="Watson M."/>
            <person name="Adriaenssens E.M."/>
            <person name="Foster-Nyarko E."/>
            <person name="Jarju S."/>
            <person name="Secka A."/>
            <person name="Antonio M."/>
            <person name="Oren A."/>
            <person name="Chaudhuri R.R."/>
            <person name="La Ragione R."/>
            <person name="Hildebrand F."/>
            <person name="Pallen M.J."/>
        </authorList>
    </citation>
    <scope>NUCLEOTIDE SEQUENCE</scope>
    <source>
        <strain evidence="2">USAMLcec3-3695</strain>
    </source>
</reference>
<organism evidence="2 3">
    <name type="scientific">Candidatus Ornithomonoglobus merdipullorum</name>
    <dbReference type="NCBI Taxonomy" id="2840895"/>
    <lineage>
        <taxon>Bacteria</taxon>
        <taxon>Bacillati</taxon>
        <taxon>Bacillota</taxon>
        <taxon>Clostridia</taxon>
        <taxon>Candidatus Ornithomonoglobus</taxon>
    </lineage>
</organism>
<dbReference type="Pfam" id="PF12710">
    <property type="entry name" value="HAD"/>
    <property type="match status" value="1"/>
</dbReference>
<evidence type="ECO:0000313" key="3">
    <source>
        <dbReference type="Proteomes" id="UP000824109"/>
    </source>
</evidence>
<sequence length="190" mass="22442">MNIYDFDKTIYDGDSTADFILYCAGRYKKPFIWAFPTFFAFVSYALGIKTKTQFKERMYGFLRMIPNVDAAVSDFWDGHEKNILEYYRKQRREDDIIISASPEFLLKPICERLGVKRLIASRVDSRTGRYTGENCWGAEKVRRLKEKYGIESCERFYSDSFSDTPLAEIAEKAYIVRRNTLTPWEEFKKK</sequence>
<evidence type="ECO:0000313" key="2">
    <source>
        <dbReference type="EMBL" id="HIU56316.1"/>
    </source>
</evidence>
<evidence type="ECO:0000256" key="1">
    <source>
        <dbReference type="SAM" id="Phobius"/>
    </source>
</evidence>
<dbReference type="Gene3D" id="3.40.50.1000">
    <property type="entry name" value="HAD superfamily/HAD-like"/>
    <property type="match status" value="1"/>
</dbReference>
<name>A0A9D1SDP0_9FIRM</name>
<dbReference type="NCBIfam" id="TIGR01488">
    <property type="entry name" value="HAD-SF-IB"/>
    <property type="match status" value="1"/>
</dbReference>
<dbReference type="AlphaFoldDB" id="A0A9D1SDP0"/>
<keyword evidence="1" id="KW-0472">Membrane</keyword>
<keyword evidence="1" id="KW-1133">Transmembrane helix</keyword>